<dbReference type="Proteomes" id="UP000504615">
    <property type="component" value="Unplaced"/>
</dbReference>
<feature type="region of interest" description="Disordered" evidence="1">
    <location>
        <begin position="390"/>
        <end position="417"/>
    </location>
</feature>
<keyword evidence="2" id="KW-1185">Reference proteome</keyword>
<sequence length="417" mass="48407">MKMRPTMSSDESISTDRSAHVARYTDHPSRRPKEQISASKNAQTEYETHLSQNAAYFSTYESGTTALDQHSTYRERRANNTENQRHVTKNIEKTDQKHKGVDTRNIDLSRRRRSGSCARLRLWCVTFCRAKKRCSERVLKRPARRFLERIKVRGKECPEKPDEAIAGVSTMPHRDAPHRDAPKKARRSRKRDEAVEVADKDAAEDIRREERRERKKREKEERKRMEAMKEEEEEEKWEKRERRKREERVTVYPVDTDLVTRDDVVVEDHRAPGQPPPPFTDFTKSCCYLCAQNTLAIAAAAAKPEQSDKCVQVSAHKFRAEMFPTLDKSCSPILLVRIVQPSVKVRTRETGTPCPGTSAVPRTKKRKKFTMFPRLTRTKCPAGRHAACETDKSTARRDDNAEKREPRNEKCCREKNA</sequence>
<evidence type="ECO:0000313" key="2">
    <source>
        <dbReference type="Proteomes" id="UP000504615"/>
    </source>
</evidence>
<protein>
    <submittedName>
        <fullName evidence="3">Vicilin-like seed storage protein At2g18540</fullName>
    </submittedName>
</protein>
<feature type="compositionally biased region" description="Basic and acidic residues" evidence="1">
    <location>
        <begin position="17"/>
        <end position="34"/>
    </location>
</feature>
<feature type="region of interest" description="Disordered" evidence="1">
    <location>
        <begin position="1"/>
        <end position="47"/>
    </location>
</feature>
<feature type="compositionally biased region" description="Basic and acidic residues" evidence="1">
    <location>
        <begin position="172"/>
        <end position="183"/>
    </location>
</feature>
<gene>
    <name evidence="3" type="primary">LOC105429120</name>
</gene>
<feature type="compositionally biased region" description="Polar residues" evidence="1">
    <location>
        <begin position="36"/>
        <end position="47"/>
    </location>
</feature>
<dbReference type="GeneID" id="105429120"/>
<dbReference type="AlphaFoldDB" id="A0A8N1S6T9"/>
<organism evidence="2 3">
    <name type="scientific">Pogonomyrmex barbatus</name>
    <name type="common">red harvester ant</name>
    <dbReference type="NCBI Taxonomy" id="144034"/>
    <lineage>
        <taxon>Eukaryota</taxon>
        <taxon>Metazoa</taxon>
        <taxon>Ecdysozoa</taxon>
        <taxon>Arthropoda</taxon>
        <taxon>Hexapoda</taxon>
        <taxon>Insecta</taxon>
        <taxon>Pterygota</taxon>
        <taxon>Neoptera</taxon>
        <taxon>Endopterygota</taxon>
        <taxon>Hymenoptera</taxon>
        <taxon>Apocrita</taxon>
        <taxon>Aculeata</taxon>
        <taxon>Formicoidea</taxon>
        <taxon>Formicidae</taxon>
        <taxon>Myrmicinae</taxon>
        <taxon>Pogonomyrmex</taxon>
    </lineage>
</organism>
<feature type="region of interest" description="Disordered" evidence="1">
    <location>
        <begin position="156"/>
        <end position="244"/>
    </location>
</feature>
<name>A0A8N1S6T9_9HYME</name>
<feature type="compositionally biased region" description="Polar residues" evidence="1">
    <location>
        <begin position="1"/>
        <end position="16"/>
    </location>
</feature>
<reference evidence="3" key="1">
    <citation type="submission" date="2025-08" db="UniProtKB">
        <authorList>
            <consortium name="RefSeq"/>
        </authorList>
    </citation>
    <scope>IDENTIFICATION</scope>
</reference>
<evidence type="ECO:0000256" key="1">
    <source>
        <dbReference type="SAM" id="MobiDB-lite"/>
    </source>
</evidence>
<dbReference type="OrthoDB" id="7610835at2759"/>
<dbReference type="RefSeq" id="XP_025074525.1">
    <property type="nucleotide sequence ID" value="XM_025218740.1"/>
</dbReference>
<feature type="compositionally biased region" description="Basic and acidic residues" evidence="1">
    <location>
        <begin position="190"/>
        <end position="228"/>
    </location>
</feature>
<accession>A0A8N1S6T9</accession>
<proteinExistence type="predicted"/>
<evidence type="ECO:0000313" key="3">
    <source>
        <dbReference type="RefSeq" id="XP_025074525.1"/>
    </source>
</evidence>